<dbReference type="RefSeq" id="WP_210654427.1">
    <property type="nucleotide sequence ID" value="NZ_JAGKSP010000001.1"/>
</dbReference>
<evidence type="ECO:0000313" key="2">
    <source>
        <dbReference type="EMBL" id="MBP3961123.1"/>
    </source>
</evidence>
<keyword evidence="2" id="KW-0808">Transferase</keyword>
<dbReference type="GO" id="GO:0032259">
    <property type="term" value="P:methylation"/>
    <property type="evidence" value="ECO:0007669"/>
    <property type="project" value="UniProtKB-KW"/>
</dbReference>
<protein>
    <submittedName>
        <fullName evidence="2">Class I SAM-dependent methyltransferase</fullName>
    </submittedName>
</protein>
<keyword evidence="3" id="KW-1185">Reference proteome</keyword>
<keyword evidence="2" id="KW-0489">Methyltransferase</keyword>
<evidence type="ECO:0000259" key="1">
    <source>
        <dbReference type="Pfam" id="PF08241"/>
    </source>
</evidence>
<reference evidence="2 3" key="1">
    <citation type="submission" date="2021-04" db="EMBL/GenBank/DDBJ databases">
        <title>Paenibacillus sp. DLE-14 whole genome sequence.</title>
        <authorList>
            <person name="Ham Y.J."/>
        </authorList>
    </citation>
    <scope>NUCLEOTIDE SEQUENCE [LARGE SCALE GENOMIC DNA]</scope>
    <source>
        <strain evidence="2 3">DLE-14</strain>
    </source>
</reference>
<organism evidence="2 3">
    <name type="scientific">Paenibacillus lignilyticus</name>
    <dbReference type="NCBI Taxonomy" id="1172615"/>
    <lineage>
        <taxon>Bacteria</taxon>
        <taxon>Bacillati</taxon>
        <taxon>Bacillota</taxon>
        <taxon>Bacilli</taxon>
        <taxon>Bacillales</taxon>
        <taxon>Paenibacillaceae</taxon>
        <taxon>Paenibacillus</taxon>
    </lineage>
</organism>
<dbReference type="InterPro" id="IPR050508">
    <property type="entry name" value="Methyltransf_Superfamily"/>
</dbReference>
<dbReference type="CDD" id="cd02440">
    <property type="entry name" value="AdoMet_MTases"/>
    <property type="match status" value="1"/>
</dbReference>
<dbReference type="Pfam" id="PF08241">
    <property type="entry name" value="Methyltransf_11"/>
    <property type="match status" value="1"/>
</dbReference>
<name>A0ABS5C7M1_9BACL</name>
<dbReference type="InterPro" id="IPR029063">
    <property type="entry name" value="SAM-dependent_MTases_sf"/>
</dbReference>
<dbReference type="GO" id="GO:0008168">
    <property type="term" value="F:methyltransferase activity"/>
    <property type="evidence" value="ECO:0007669"/>
    <property type="project" value="UniProtKB-KW"/>
</dbReference>
<comment type="caution">
    <text evidence="2">The sequence shown here is derived from an EMBL/GenBank/DDBJ whole genome shotgun (WGS) entry which is preliminary data.</text>
</comment>
<dbReference type="EMBL" id="JAGKSP010000001">
    <property type="protein sequence ID" value="MBP3961123.1"/>
    <property type="molecule type" value="Genomic_DNA"/>
</dbReference>
<proteinExistence type="predicted"/>
<sequence length="233" mass="25607">MPDHDHIYQSEAERYDQLISFEDVQHNLLKTINRIVPHLSEAAILDIGAGTGRLTTMLAPLAASITATDASGAMLEVASSKLSALGLTNWQTAVAQHDQLPLQDNSVDLVTAGWTICYAASSNVEGWSGNLSAIMEEIRRILKPGGTCIIFENFGTGSSVPNPPDFLRAYYAALVNEYGFEHEAIRTDYLFDSVADAVSITDFFFGDWLSAQVQANNSPSVEEWTGVWWKRFD</sequence>
<dbReference type="Proteomes" id="UP000673394">
    <property type="component" value="Unassembled WGS sequence"/>
</dbReference>
<gene>
    <name evidence="2" type="ORF">I8J30_00220</name>
</gene>
<dbReference type="InterPro" id="IPR013216">
    <property type="entry name" value="Methyltransf_11"/>
</dbReference>
<feature type="domain" description="Methyltransferase type 11" evidence="1">
    <location>
        <begin position="45"/>
        <end position="150"/>
    </location>
</feature>
<accession>A0ABS5C7M1</accession>
<dbReference type="Gene3D" id="3.40.50.150">
    <property type="entry name" value="Vaccinia Virus protein VP39"/>
    <property type="match status" value="1"/>
</dbReference>
<dbReference type="PANTHER" id="PTHR42912">
    <property type="entry name" value="METHYLTRANSFERASE"/>
    <property type="match status" value="1"/>
</dbReference>
<dbReference type="SUPFAM" id="SSF53335">
    <property type="entry name" value="S-adenosyl-L-methionine-dependent methyltransferases"/>
    <property type="match status" value="1"/>
</dbReference>
<evidence type="ECO:0000313" key="3">
    <source>
        <dbReference type="Proteomes" id="UP000673394"/>
    </source>
</evidence>